<sequence>MKKLTLALGVAALVAGSSAVAQTSDTVTFSGSIPAVCTLNLNDLLAPGALDLAAGAPFQKVAGVGIWCNDGLGFADVTYSTGGDGLIGASSGHEITYDGQVVGVGGPVSVPPFTGATLSQPAGNDMAGNHVYSDLEIQPLTNGFEPADTYTGVIDISVAPQ</sequence>
<gene>
    <name evidence="2" type="ORF">CWE09_13150</name>
</gene>
<evidence type="ECO:0000256" key="1">
    <source>
        <dbReference type="SAM" id="SignalP"/>
    </source>
</evidence>
<comment type="caution">
    <text evidence="2">The sequence shown here is derived from an EMBL/GenBank/DDBJ whole genome shotgun (WGS) entry which is preliminary data.</text>
</comment>
<organism evidence="2 3">
    <name type="scientific">Aliidiomarina minuta</name>
    <dbReference type="NCBI Taxonomy" id="880057"/>
    <lineage>
        <taxon>Bacteria</taxon>
        <taxon>Pseudomonadati</taxon>
        <taxon>Pseudomonadota</taxon>
        <taxon>Gammaproteobacteria</taxon>
        <taxon>Alteromonadales</taxon>
        <taxon>Idiomarinaceae</taxon>
        <taxon>Aliidiomarina</taxon>
    </lineage>
</organism>
<keyword evidence="3" id="KW-1185">Reference proteome</keyword>
<name>A0A432W3Z4_9GAMM</name>
<reference evidence="2 3" key="1">
    <citation type="journal article" date="2011" name="Front. Microbiol.">
        <title>Genomic signatures of strain selection and enhancement in Bacillus atrophaeus var. globigii, a historical biowarfare simulant.</title>
        <authorList>
            <person name="Gibbons H.S."/>
            <person name="Broomall S.M."/>
            <person name="McNew L.A."/>
            <person name="Daligault H."/>
            <person name="Chapman C."/>
            <person name="Bruce D."/>
            <person name="Karavis M."/>
            <person name="Krepps M."/>
            <person name="McGregor P.A."/>
            <person name="Hong C."/>
            <person name="Park K.H."/>
            <person name="Akmal A."/>
            <person name="Feldman A."/>
            <person name="Lin J.S."/>
            <person name="Chang W.E."/>
            <person name="Higgs B.W."/>
            <person name="Demirev P."/>
            <person name="Lindquist J."/>
            <person name="Liem A."/>
            <person name="Fochler E."/>
            <person name="Read T.D."/>
            <person name="Tapia R."/>
            <person name="Johnson S."/>
            <person name="Bishop-Lilly K.A."/>
            <person name="Detter C."/>
            <person name="Han C."/>
            <person name="Sozhamannan S."/>
            <person name="Rosenzweig C.N."/>
            <person name="Skowronski E.W."/>
        </authorList>
    </citation>
    <scope>NUCLEOTIDE SEQUENCE [LARGE SCALE GENOMIC DNA]</scope>
    <source>
        <strain evidence="2 3">MLST1</strain>
    </source>
</reference>
<feature type="signal peptide" evidence="1">
    <location>
        <begin position="1"/>
        <end position="21"/>
    </location>
</feature>
<dbReference type="AlphaFoldDB" id="A0A432W3Z4"/>
<feature type="chain" id="PRO_5019299454" description="Spore coat protein U domain-containing protein" evidence="1">
    <location>
        <begin position="22"/>
        <end position="161"/>
    </location>
</feature>
<evidence type="ECO:0000313" key="2">
    <source>
        <dbReference type="EMBL" id="RUO24084.1"/>
    </source>
</evidence>
<protein>
    <recommendedName>
        <fullName evidence="4">Spore coat protein U domain-containing protein</fullName>
    </recommendedName>
</protein>
<dbReference type="RefSeq" id="WP_126804503.1">
    <property type="nucleotide sequence ID" value="NZ_PIPL01000003.1"/>
</dbReference>
<evidence type="ECO:0008006" key="4">
    <source>
        <dbReference type="Google" id="ProtNLM"/>
    </source>
</evidence>
<evidence type="ECO:0000313" key="3">
    <source>
        <dbReference type="Proteomes" id="UP000288293"/>
    </source>
</evidence>
<dbReference type="Proteomes" id="UP000288293">
    <property type="component" value="Unassembled WGS sequence"/>
</dbReference>
<dbReference type="EMBL" id="PIPL01000003">
    <property type="protein sequence ID" value="RUO24084.1"/>
    <property type="molecule type" value="Genomic_DNA"/>
</dbReference>
<proteinExistence type="predicted"/>
<keyword evidence="1" id="KW-0732">Signal</keyword>
<accession>A0A432W3Z4</accession>